<feature type="signal peptide" evidence="2">
    <location>
        <begin position="1"/>
        <end position="18"/>
    </location>
</feature>
<evidence type="ECO:0000256" key="1">
    <source>
        <dbReference type="SAM" id="Coils"/>
    </source>
</evidence>
<feature type="coiled-coil region" evidence="1">
    <location>
        <begin position="128"/>
        <end position="183"/>
    </location>
</feature>
<protein>
    <recommendedName>
        <fullName evidence="5">DUF4398 domain-containing protein</fullName>
    </recommendedName>
</protein>
<gene>
    <name evidence="3" type="ORF">RNZ46_01035</name>
</gene>
<accession>A0AA97HRH4</accession>
<feature type="chain" id="PRO_5041672560" description="DUF4398 domain-containing protein" evidence="2">
    <location>
        <begin position="19"/>
        <end position="255"/>
    </location>
</feature>
<proteinExistence type="predicted"/>
<evidence type="ECO:0008006" key="5">
    <source>
        <dbReference type="Google" id="ProtNLM"/>
    </source>
</evidence>
<keyword evidence="1" id="KW-0175">Coiled coil</keyword>
<organism evidence="3 4">
    <name type="scientific">Hwangdonia lutea</name>
    <dbReference type="NCBI Taxonomy" id="3075823"/>
    <lineage>
        <taxon>Bacteria</taxon>
        <taxon>Pseudomonadati</taxon>
        <taxon>Bacteroidota</taxon>
        <taxon>Flavobacteriia</taxon>
        <taxon>Flavobacteriales</taxon>
        <taxon>Flavobacteriaceae</taxon>
        <taxon>Hwangdonia</taxon>
    </lineage>
</organism>
<evidence type="ECO:0000313" key="3">
    <source>
        <dbReference type="EMBL" id="WOD43858.1"/>
    </source>
</evidence>
<reference evidence="4" key="1">
    <citation type="submission" date="2024-06" db="EMBL/GenBank/DDBJ databases">
        <title>Hwangdonia haimaensis gen. nov., sp. nov., a member of the family Flavobacteriaceae isolated from the haima cold seep.</title>
        <authorList>
            <person name="Li J."/>
        </authorList>
    </citation>
    <scope>NUCLEOTIDE SEQUENCE [LARGE SCALE GENOMIC DNA]</scope>
    <source>
        <strain evidence="4">SCSIO 19198</strain>
    </source>
</reference>
<dbReference type="Proteomes" id="UP001302486">
    <property type="component" value="Chromosome"/>
</dbReference>
<name>A0AA97HRH4_9FLAO</name>
<dbReference type="RefSeq" id="WP_316983535.1">
    <property type="nucleotide sequence ID" value="NZ_CP136521.1"/>
</dbReference>
<sequence>MKHYYFLLVLATTLNFNAQTANCDEANSYLVNAYSHVKDAYEANNISHLKYYANRSLEAFKLSKKTLKDCGCEAALKLSNKSIDLLAKVEDSETYEDGRFFVKRARDLSKESVIEIDKCAYSNTADAIDDLQVAAADETNELSDLQKEQLALQKQQEALKLKAAEIKNRLAQQEEKALQLEKEQLIMAYKTAIASNIKSYNEALKVSGCNHAALKEAGTTIDVSTKSIEAIKKHYINTLKTLGSKYLSQLNLCDK</sequence>
<evidence type="ECO:0000256" key="2">
    <source>
        <dbReference type="SAM" id="SignalP"/>
    </source>
</evidence>
<dbReference type="AlphaFoldDB" id="A0AA97HRH4"/>
<keyword evidence="4" id="KW-1185">Reference proteome</keyword>
<dbReference type="KEGG" id="hws:RNZ46_01035"/>
<dbReference type="EMBL" id="CP136521">
    <property type="protein sequence ID" value="WOD43858.1"/>
    <property type="molecule type" value="Genomic_DNA"/>
</dbReference>
<evidence type="ECO:0000313" key="4">
    <source>
        <dbReference type="Proteomes" id="UP001302486"/>
    </source>
</evidence>
<keyword evidence="2" id="KW-0732">Signal</keyword>